<name>A0A8K1U295_9VIRU</name>
<evidence type="ECO:0000256" key="1">
    <source>
        <dbReference type="SAM" id="MobiDB-lite"/>
    </source>
</evidence>
<organism evidence="2">
    <name type="scientific">Riboviria sp</name>
    <dbReference type="NCBI Taxonomy" id="2585031"/>
    <lineage>
        <taxon>Viruses</taxon>
        <taxon>Riboviria</taxon>
    </lineage>
</organism>
<reference evidence="2" key="1">
    <citation type="submission" date="2020-11" db="EMBL/GenBank/DDBJ databases">
        <title>RNA virus dark matter in the feces of wild birds.</title>
        <authorList>
            <person name="Lu X."/>
            <person name="Yang X.S."/>
            <person name="Zhang W."/>
        </authorList>
    </citation>
    <scope>NUCLEOTIDE SEQUENCE</scope>
    <source>
        <strain evidence="2">Warbler204con195</strain>
    </source>
</reference>
<sequence length="189" mass="20643">MMHLNVRNASNTQIPQDRIPGSPSVAVTTQVLAVTAPIPHMMFPLSAATDLVYHSIVLNPELTVSVNSSDFDRVERIEHSRHASANEAGRVAHIVVGVNPHKNRLLIRRAGGSSSMKVTGRSMYVQSWFTRVSKRSSGTRQLKLASPDACNGCCDGTAGLISRPTSHRMPVFRPTQLNLAHSLSWEPID</sequence>
<accession>A0A8K1U295</accession>
<dbReference type="EMBL" id="MW239314">
    <property type="protein sequence ID" value="UGO57298.1"/>
    <property type="molecule type" value="Genomic_RNA"/>
</dbReference>
<proteinExistence type="predicted"/>
<evidence type="ECO:0000313" key="2">
    <source>
        <dbReference type="EMBL" id="UGO57298.1"/>
    </source>
</evidence>
<protein>
    <submittedName>
        <fullName evidence="2">Uncharacterized protein</fullName>
    </submittedName>
</protein>
<feature type="region of interest" description="Disordered" evidence="1">
    <location>
        <begin position="1"/>
        <end position="22"/>
    </location>
</feature>